<dbReference type="GO" id="GO:0016020">
    <property type="term" value="C:membrane"/>
    <property type="evidence" value="ECO:0007669"/>
    <property type="project" value="TreeGrafter"/>
</dbReference>
<dbReference type="PROSITE" id="PS50244">
    <property type="entry name" value="S5A_REDUCTASE"/>
    <property type="match status" value="1"/>
</dbReference>
<gene>
    <name evidence="2" type="ORF">HRG_10322</name>
</gene>
<keyword evidence="1" id="KW-0812">Transmembrane</keyword>
<proteinExistence type="predicted"/>
<organism evidence="2 3">
    <name type="scientific">Hirsutella rhossiliensis</name>
    <dbReference type="NCBI Taxonomy" id="111463"/>
    <lineage>
        <taxon>Eukaryota</taxon>
        <taxon>Fungi</taxon>
        <taxon>Dikarya</taxon>
        <taxon>Ascomycota</taxon>
        <taxon>Pezizomycotina</taxon>
        <taxon>Sordariomycetes</taxon>
        <taxon>Hypocreomycetidae</taxon>
        <taxon>Hypocreales</taxon>
        <taxon>Ophiocordycipitaceae</taxon>
        <taxon>Hirsutella</taxon>
    </lineage>
</organism>
<dbReference type="GeneID" id="68359451"/>
<feature type="transmembrane region" description="Helical" evidence="1">
    <location>
        <begin position="268"/>
        <end position="291"/>
    </location>
</feature>
<feature type="transmembrane region" description="Helical" evidence="1">
    <location>
        <begin position="47"/>
        <end position="69"/>
    </location>
</feature>
<feature type="transmembrane region" description="Helical" evidence="1">
    <location>
        <begin position="147"/>
        <end position="170"/>
    </location>
</feature>
<keyword evidence="1" id="KW-0472">Membrane</keyword>
<name>A0A9P8MP51_9HYPO</name>
<reference evidence="2" key="1">
    <citation type="submission" date="2021-09" db="EMBL/GenBank/DDBJ databases">
        <title>A high-quality genome of the endoparasitic fungus Hirsutella rhossiliensis with a comparison of Hirsutella genomes reveals transposable elements contributing to genome size variation.</title>
        <authorList>
            <person name="Lin R."/>
            <person name="Jiao Y."/>
            <person name="Sun X."/>
            <person name="Ling J."/>
            <person name="Xie B."/>
            <person name="Cheng X."/>
        </authorList>
    </citation>
    <scope>NUCLEOTIDE SEQUENCE</scope>
    <source>
        <strain evidence="2">HR02</strain>
    </source>
</reference>
<dbReference type="PANTHER" id="PTHR32251">
    <property type="entry name" value="3-OXO-5-ALPHA-STEROID 4-DEHYDROGENASE"/>
    <property type="match status" value="1"/>
</dbReference>
<protein>
    <submittedName>
        <fullName evidence="2">Membrane protein</fullName>
    </submittedName>
</protein>
<dbReference type="Pfam" id="PF06966">
    <property type="entry name" value="DUF1295"/>
    <property type="match status" value="2"/>
</dbReference>
<feature type="transmembrane region" description="Helical" evidence="1">
    <location>
        <begin position="109"/>
        <end position="127"/>
    </location>
</feature>
<dbReference type="Proteomes" id="UP000824596">
    <property type="component" value="Unassembled WGS sequence"/>
</dbReference>
<evidence type="ECO:0000256" key="1">
    <source>
        <dbReference type="SAM" id="Phobius"/>
    </source>
</evidence>
<evidence type="ECO:0000313" key="3">
    <source>
        <dbReference type="Proteomes" id="UP000824596"/>
    </source>
</evidence>
<dbReference type="EMBL" id="JAIZPD010000015">
    <property type="protein sequence ID" value="KAH0958635.1"/>
    <property type="molecule type" value="Genomic_DNA"/>
</dbReference>
<dbReference type="RefSeq" id="XP_044716148.1">
    <property type="nucleotide sequence ID" value="XM_044868793.1"/>
</dbReference>
<dbReference type="PANTHER" id="PTHR32251:SF17">
    <property type="entry name" value="STEROID 5-ALPHA REDUCTASE C-TERMINAL DOMAIN-CONTAINING PROTEIN"/>
    <property type="match status" value="1"/>
</dbReference>
<dbReference type="Gene3D" id="1.20.120.1630">
    <property type="match status" value="1"/>
</dbReference>
<evidence type="ECO:0000313" key="2">
    <source>
        <dbReference type="EMBL" id="KAH0958635.1"/>
    </source>
</evidence>
<comment type="caution">
    <text evidence="2">The sequence shown here is derived from an EMBL/GenBank/DDBJ whole genome shotgun (WGS) entry which is preliminary data.</text>
</comment>
<keyword evidence="1" id="KW-1133">Transmembrane helix</keyword>
<feature type="transmembrane region" description="Helical" evidence="1">
    <location>
        <begin position="237"/>
        <end position="256"/>
    </location>
</feature>
<keyword evidence="3" id="KW-1185">Reference proteome</keyword>
<dbReference type="InterPro" id="IPR010721">
    <property type="entry name" value="UstE-like"/>
</dbReference>
<accession>A0A9P8MP51</accession>
<dbReference type="OrthoDB" id="201504at2759"/>
<feature type="transmembrane region" description="Helical" evidence="1">
    <location>
        <begin position="176"/>
        <end position="199"/>
    </location>
</feature>
<sequence length="329" mass="34721">MASLLHPLLRLTNFRSPLLRVLVPSVAAAFALQAAAAAPSVLGQTERFYDISGSATVLAVGALSLYLPALRARAAGQITRLPSLLAALRPGGGAAAGEAAAAALNWRQVVVTGMAMIWTLRLGSYLFRRVLSDGSDSRFDKFRTRPLAFAGCFMAQAVWVSLMLAPVLALNAAPAAALPAGLGVADVLGIGLWVAGLGFEATADAQKSKWAREKRLKLHDEDFLTSGLFGVSRFPHYFGEITLWTGLATVAAAALARGPVQLGLGLGGGLAGVLTTTALSFASPAFSAFLLTKVSGIPLSEGKYDKRYGGRKDYEEWKRNTPRLVPKLW</sequence>
<dbReference type="AlphaFoldDB" id="A0A9P8MP51"/>